<dbReference type="PANTHER" id="PTHR37807">
    <property type="entry name" value="OS07G0160300 PROTEIN"/>
    <property type="match status" value="1"/>
</dbReference>
<protein>
    <recommendedName>
        <fullName evidence="3">Kinase</fullName>
    </recommendedName>
</protein>
<organism evidence="1 2">
    <name type="scientific">Hoeflea olei</name>
    <dbReference type="NCBI Taxonomy" id="1480615"/>
    <lineage>
        <taxon>Bacteria</taxon>
        <taxon>Pseudomonadati</taxon>
        <taxon>Pseudomonadota</taxon>
        <taxon>Alphaproteobacteria</taxon>
        <taxon>Hyphomicrobiales</taxon>
        <taxon>Rhizobiaceae</taxon>
        <taxon>Hoeflea</taxon>
    </lineage>
</organism>
<name>A0A1C1YU37_9HYPH</name>
<dbReference type="AlphaFoldDB" id="A0A1C1YU37"/>
<evidence type="ECO:0008006" key="3">
    <source>
        <dbReference type="Google" id="ProtNLM"/>
    </source>
</evidence>
<sequence length="187" mass="20583">MQDRGAPTLVLLVGLPGVGKTTLANALAEPLGAEIVSRDQIRDSIFPKIYLDYSREQNEVATNTLYRVLAYLLAHCKPDCLIIDGKPFSRAHEIRDVLELAGQHGAVVKVVHCDAPLDVIRARLGRRQDEAANSRAGRTPEKAERVHREFEPIAVDHIRVDMTHPIEQVAAEVIAYSQVSASPGAHR</sequence>
<gene>
    <name evidence="1" type="ORF">AWJ14_07830</name>
</gene>
<dbReference type="EMBL" id="LQZT01000023">
    <property type="protein sequence ID" value="OCW57051.1"/>
    <property type="molecule type" value="Genomic_DNA"/>
</dbReference>
<dbReference type="InterPro" id="IPR027417">
    <property type="entry name" value="P-loop_NTPase"/>
</dbReference>
<dbReference type="STRING" id="1480615.AWJ14_07830"/>
<dbReference type="PANTHER" id="PTHR37807:SF3">
    <property type="entry name" value="OS07G0160300 PROTEIN"/>
    <property type="match status" value="1"/>
</dbReference>
<accession>A0A1C1YU37</accession>
<proteinExistence type="predicted"/>
<reference evidence="1 2" key="1">
    <citation type="submission" date="2015-12" db="EMBL/GenBank/DDBJ databases">
        <authorList>
            <person name="Shamseldin A."/>
            <person name="Moawad H."/>
            <person name="Abd El-Rahim W.M."/>
            <person name="Sadowsky M.J."/>
        </authorList>
    </citation>
    <scope>NUCLEOTIDE SEQUENCE [LARGE SCALE GENOMIC DNA]</scope>
    <source>
        <strain evidence="1 2">JC234</strain>
    </source>
</reference>
<evidence type="ECO:0000313" key="2">
    <source>
        <dbReference type="Proteomes" id="UP000094795"/>
    </source>
</evidence>
<dbReference type="Gene3D" id="3.40.50.300">
    <property type="entry name" value="P-loop containing nucleotide triphosphate hydrolases"/>
    <property type="match status" value="1"/>
</dbReference>
<comment type="caution">
    <text evidence="1">The sequence shown here is derived from an EMBL/GenBank/DDBJ whole genome shotgun (WGS) entry which is preliminary data.</text>
</comment>
<dbReference type="Pfam" id="PF13671">
    <property type="entry name" value="AAA_33"/>
    <property type="match status" value="1"/>
</dbReference>
<dbReference type="SUPFAM" id="SSF52540">
    <property type="entry name" value="P-loop containing nucleoside triphosphate hydrolases"/>
    <property type="match status" value="1"/>
</dbReference>
<keyword evidence="2" id="KW-1185">Reference proteome</keyword>
<dbReference type="Proteomes" id="UP000094795">
    <property type="component" value="Unassembled WGS sequence"/>
</dbReference>
<evidence type="ECO:0000313" key="1">
    <source>
        <dbReference type="EMBL" id="OCW57051.1"/>
    </source>
</evidence>
<dbReference type="RefSeq" id="WP_066180315.1">
    <property type="nucleotide sequence ID" value="NZ_LQZT01000023.1"/>
</dbReference>